<dbReference type="OrthoDB" id="3268841at2759"/>
<dbReference type="AlphaFoldDB" id="A0A8H7CMS6"/>
<evidence type="ECO:0000313" key="5">
    <source>
        <dbReference type="Proteomes" id="UP000623467"/>
    </source>
</evidence>
<dbReference type="PANTHER" id="PTHR40465">
    <property type="entry name" value="CHROMOSOME 1, WHOLE GENOME SHOTGUN SEQUENCE"/>
    <property type="match status" value="1"/>
</dbReference>
<name>A0A8H7CMS6_9AGAR</name>
<dbReference type="Pfam" id="PF20152">
    <property type="entry name" value="DUF6534"/>
    <property type="match status" value="1"/>
</dbReference>
<sequence>MAVAALQVLSPRLEETDGLVCILGGWDLAICSVVFLQGVLCAQFAHFATLDRRDSMWLKFFVAGLALLTTMRSIHALAILWVQNVSFFANVDAASNMWTTHWLSRTSFVVGATTTFYVQMFFCHRLWASALSRKAYIVILCTILFLFGLISAVIVTFFMFSSYSVTTTSTWISIHLGVVLCGDLLMTGNTVFWLLRSKEFVLSRGPTSTIIRSLLRVTVQRPIAIKHQSAAPAALCASINFGTTIGELRGWIPALLMVNFIAGLVLAQLYAWSAMWTLNSRDDICLAAQFSSFTVNLGMSVTTMSDSGTAQSLQTNENNLHPHHGSDPRHKVDKLRPAV</sequence>
<evidence type="ECO:0000256" key="2">
    <source>
        <dbReference type="SAM" id="Phobius"/>
    </source>
</evidence>
<evidence type="ECO:0000313" key="4">
    <source>
        <dbReference type="EMBL" id="KAF7341023.1"/>
    </source>
</evidence>
<feature type="transmembrane region" description="Helical" evidence="2">
    <location>
        <begin position="135"/>
        <end position="160"/>
    </location>
</feature>
<keyword evidence="5" id="KW-1185">Reference proteome</keyword>
<evidence type="ECO:0000259" key="3">
    <source>
        <dbReference type="Pfam" id="PF20152"/>
    </source>
</evidence>
<feature type="domain" description="DUF6534" evidence="3">
    <location>
        <begin position="181"/>
        <end position="282"/>
    </location>
</feature>
<gene>
    <name evidence="4" type="ORF">MSAN_02088000</name>
</gene>
<proteinExistence type="predicted"/>
<dbReference type="EMBL" id="JACAZH010000028">
    <property type="protein sequence ID" value="KAF7341023.1"/>
    <property type="molecule type" value="Genomic_DNA"/>
</dbReference>
<comment type="caution">
    <text evidence="4">The sequence shown here is derived from an EMBL/GenBank/DDBJ whole genome shotgun (WGS) entry which is preliminary data.</text>
</comment>
<reference evidence="4" key="1">
    <citation type="submission" date="2020-05" db="EMBL/GenBank/DDBJ databases">
        <title>Mycena genomes resolve the evolution of fungal bioluminescence.</title>
        <authorList>
            <person name="Tsai I.J."/>
        </authorList>
    </citation>
    <scope>NUCLEOTIDE SEQUENCE</scope>
    <source>
        <strain evidence="4">160909Yilan</strain>
    </source>
</reference>
<keyword evidence="2" id="KW-0812">Transmembrane</keyword>
<feature type="transmembrane region" description="Helical" evidence="2">
    <location>
        <begin position="251"/>
        <end position="272"/>
    </location>
</feature>
<dbReference type="PANTHER" id="PTHR40465:SF1">
    <property type="entry name" value="DUF6534 DOMAIN-CONTAINING PROTEIN"/>
    <property type="match status" value="1"/>
</dbReference>
<feature type="transmembrane region" description="Helical" evidence="2">
    <location>
        <begin position="60"/>
        <end position="82"/>
    </location>
</feature>
<feature type="transmembrane region" description="Helical" evidence="2">
    <location>
        <begin position="102"/>
        <end position="123"/>
    </location>
</feature>
<organism evidence="4 5">
    <name type="scientific">Mycena sanguinolenta</name>
    <dbReference type="NCBI Taxonomy" id="230812"/>
    <lineage>
        <taxon>Eukaryota</taxon>
        <taxon>Fungi</taxon>
        <taxon>Dikarya</taxon>
        <taxon>Basidiomycota</taxon>
        <taxon>Agaricomycotina</taxon>
        <taxon>Agaricomycetes</taxon>
        <taxon>Agaricomycetidae</taxon>
        <taxon>Agaricales</taxon>
        <taxon>Marasmiineae</taxon>
        <taxon>Mycenaceae</taxon>
        <taxon>Mycena</taxon>
    </lineage>
</organism>
<dbReference type="InterPro" id="IPR045339">
    <property type="entry name" value="DUF6534"/>
</dbReference>
<accession>A0A8H7CMS6</accession>
<feature type="transmembrane region" description="Helical" evidence="2">
    <location>
        <begin position="172"/>
        <end position="195"/>
    </location>
</feature>
<evidence type="ECO:0000256" key="1">
    <source>
        <dbReference type="SAM" id="MobiDB-lite"/>
    </source>
</evidence>
<keyword evidence="2" id="KW-0472">Membrane</keyword>
<protein>
    <recommendedName>
        <fullName evidence="3">DUF6534 domain-containing protein</fullName>
    </recommendedName>
</protein>
<feature type="compositionally biased region" description="Basic and acidic residues" evidence="1">
    <location>
        <begin position="324"/>
        <end position="339"/>
    </location>
</feature>
<feature type="region of interest" description="Disordered" evidence="1">
    <location>
        <begin position="315"/>
        <end position="339"/>
    </location>
</feature>
<feature type="transmembrane region" description="Helical" evidence="2">
    <location>
        <begin position="26"/>
        <end position="48"/>
    </location>
</feature>
<keyword evidence="2" id="KW-1133">Transmembrane helix</keyword>
<dbReference type="Proteomes" id="UP000623467">
    <property type="component" value="Unassembled WGS sequence"/>
</dbReference>